<protein>
    <recommendedName>
        <fullName evidence="3">Peptidase S1 domain-containing protein</fullName>
    </recommendedName>
</protein>
<keyword evidence="2" id="KW-0720">Serine protease</keyword>
<dbReference type="AlphaFoldDB" id="A0ABD0JVQ3"/>
<dbReference type="GO" id="GO:0008236">
    <property type="term" value="F:serine-type peptidase activity"/>
    <property type="evidence" value="ECO:0007669"/>
    <property type="project" value="UniProtKB-KW"/>
</dbReference>
<name>A0ABD0JVQ3_9CAEN</name>
<dbReference type="PROSITE" id="PS50240">
    <property type="entry name" value="TRYPSIN_DOM"/>
    <property type="match status" value="1"/>
</dbReference>
<dbReference type="InterPro" id="IPR033116">
    <property type="entry name" value="TRYPSIN_SER"/>
</dbReference>
<dbReference type="InterPro" id="IPR043504">
    <property type="entry name" value="Peptidase_S1_PA_chymotrypsin"/>
</dbReference>
<dbReference type="PROSITE" id="PS00135">
    <property type="entry name" value="TRYPSIN_SER"/>
    <property type="match status" value="1"/>
</dbReference>
<keyword evidence="1" id="KW-1015">Disulfide bond</keyword>
<dbReference type="SMART" id="SM00020">
    <property type="entry name" value="Tryp_SPc"/>
    <property type="match status" value="1"/>
</dbReference>
<evidence type="ECO:0000313" key="5">
    <source>
        <dbReference type="Proteomes" id="UP001519460"/>
    </source>
</evidence>
<dbReference type="PANTHER" id="PTHR24252:SF11">
    <property type="entry name" value="ATRIAL NATRIURETIC PEPTIDE-CONVERTING ENZYME ISOFORM X1"/>
    <property type="match status" value="1"/>
</dbReference>
<dbReference type="InterPro" id="IPR001254">
    <property type="entry name" value="Trypsin_dom"/>
</dbReference>
<gene>
    <name evidence="4" type="ORF">BaRGS_00030005</name>
</gene>
<dbReference type="SUPFAM" id="SSF50494">
    <property type="entry name" value="Trypsin-like serine proteases"/>
    <property type="match status" value="1"/>
</dbReference>
<dbReference type="CDD" id="cd00190">
    <property type="entry name" value="Tryp_SPc"/>
    <property type="match status" value="1"/>
</dbReference>
<dbReference type="PROSITE" id="PS00134">
    <property type="entry name" value="TRYPSIN_HIS"/>
    <property type="match status" value="1"/>
</dbReference>
<dbReference type="Pfam" id="PF00089">
    <property type="entry name" value="Trypsin"/>
    <property type="match status" value="2"/>
</dbReference>
<dbReference type="FunFam" id="2.40.10.10:FF:000004">
    <property type="entry name" value="Tryptase gamma 1"/>
    <property type="match status" value="1"/>
</dbReference>
<evidence type="ECO:0000256" key="2">
    <source>
        <dbReference type="RuleBase" id="RU363034"/>
    </source>
</evidence>
<evidence type="ECO:0000313" key="4">
    <source>
        <dbReference type="EMBL" id="KAK7478794.1"/>
    </source>
</evidence>
<comment type="caution">
    <text evidence="4">The sequence shown here is derived from an EMBL/GenBank/DDBJ whole genome shotgun (WGS) entry which is preliminary data.</text>
</comment>
<proteinExistence type="predicted"/>
<dbReference type="Proteomes" id="UP001519460">
    <property type="component" value="Unassembled WGS sequence"/>
</dbReference>
<organism evidence="4 5">
    <name type="scientific">Batillaria attramentaria</name>
    <dbReference type="NCBI Taxonomy" id="370345"/>
    <lineage>
        <taxon>Eukaryota</taxon>
        <taxon>Metazoa</taxon>
        <taxon>Spiralia</taxon>
        <taxon>Lophotrochozoa</taxon>
        <taxon>Mollusca</taxon>
        <taxon>Gastropoda</taxon>
        <taxon>Caenogastropoda</taxon>
        <taxon>Sorbeoconcha</taxon>
        <taxon>Cerithioidea</taxon>
        <taxon>Batillariidae</taxon>
        <taxon>Batillaria</taxon>
    </lineage>
</organism>
<dbReference type="InterPro" id="IPR009003">
    <property type="entry name" value="Peptidase_S1_PA"/>
</dbReference>
<keyword evidence="5" id="KW-1185">Reference proteome</keyword>
<keyword evidence="2" id="KW-0378">Hydrolase</keyword>
<accession>A0ABD0JVQ3</accession>
<dbReference type="EMBL" id="JACVVK020000317">
    <property type="protein sequence ID" value="KAK7478794.1"/>
    <property type="molecule type" value="Genomic_DNA"/>
</dbReference>
<keyword evidence="2" id="KW-0645">Protease</keyword>
<dbReference type="GO" id="GO:0006508">
    <property type="term" value="P:proteolysis"/>
    <property type="evidence" value="ECO:0007669"/>
    <property type="project" value="UniProtKB-KW"/>
</dbReference>
<dbReference type="InterPro" id="IPR018114">
    <property type="entry name" value="TRYPSIN_HIS"/>
</dbReference>
<dbReference type="PANTHER" id="PTHR24252">
    <property type="entry name" value="ACROSIN-RELATED"/>
    <property type="match status" value="1"/>
</dbReference>
<sequence length="224" mass="25155">MIIGGRPSRPGQWPWQVSLQIIAAIEPWHRCGGVLIHPSWVLTAAHCVEGPFYGDIRNWRVVLSEDNLEVESGREIYRRVARIVSHPGYIRTSNFPNDVALLQLDDGVDLSTGEVRVACLPDQSTPPPDYSHCWISGWGETRGSASTFSTTSCGVGYGDTGACYGDSGGPLMCESEGRFYITGVMSWLINNCSARGFPNVFTRVTSYLDWIYEKLDFYEWWRYN</sequence>
<feature type="domain" description="Peptidase S1" evidence="3">
    <location>
        <begin position="2"/>
        <end position="216"/>
    </location>
</feature>
<reference evidence="4 5" key="1">
    <citation type="journal article" date="2023" name="Sci. Data">
        <title>Genome assembly of the Korean intertidal mud-creeper Batillaria attramentaria.</title>
        <authorList>
            <person name="Patra A.K."/>
            <person name="Ho P.T."/>
            <person name="Jun S."/>
            <person name="Lee S.J."/>
            <person name="Kim Y."/>
            <person name="Won Y.J."/>
        </authorList>
    </citation>
    <scope>NUCLEOTIDE SEQUENCE [LARGE SCALE GENOMIC DNA]</scope>
    <source>
        <strain evidence="4">Wonlab-2016</strain>
    </source>
</reference>
<evidence type="ECO:0000259" key="3">
    <source>
        <dbReference type="PROSITE" id="PS50240"/>
    </source>
</evidence>
<evidence type="ECO:0000256" key="1">
    <source>
        <dbReference type="ARBA" id="ARBA00023157"/>
    </source>
</evidence>
<dbReference type="PRINTS" id="PR00722">
    <property type="entry name" value="CHYMOTRYPSIN"/>
</dbReference>
<dbReference type="Gene3D" id="2.40.10.10">
    <property type="entry name" value="Trypsin-like serine proteases"/>
    <property type="match status" value="3"/>
</dbReference>
<dbReference type="InterPro" id="IPR001314">
    <property type="entry name" value="Peptidase_S1A"/>
</dbReference>